<dbReference type="GO" id="GO:0030951">
    <property type="term" value="P:establishment or maintenance of microtubule cytoskeleton polarity"/>
    <property type="evidence" value="ECO:0007669"/>
    <property type="project" value="InterPro"/>
</dbReference>
<feature type="transmembrane region" description="Helical" evidence="8">
    <location>
        <begin position="2711"/>
        <end position="2744"/>
    </location>
</feature>
<comment type="subcellular location">
    <subcellularLocation>
        <location evidence="1">Cytoplasm</location>
        <location evidence="1">Cytoskeleton</location>
    </subcellularLocation>
</comment>
<proteinExistence type="inferred from homology"/>
<feature type="region of interest" description="Disordered" evidence="7">
    <location>
        <begin position="2050"/>
        <end position="2120"/>
    </location>
</feature>
<dbReference type="GO" id="GO:0044732">
    <property type="term" value="C:mitotic spindle pole body"/>
    <property type="evidence" value="ECO:0007669"/>
    <property type="project" value="UniProtKB-ARBA"/>
</dbReference>
<keyword evidence="3" id="KW-0677">Repeat</keyword>
<evidence type="ECO:0000313" key="11">
    <source>
        <dbReference type="Proteomes" id="UP001148786"/>
    </source>
</evidence>
<dbReference type="GO" id="GO:1990498">
    <property type="term" value="C:mitotic spindle microtubule"/>
    <property type="evidence" value="ECO:0007669"/>
    <property type="project" value="UniProtKB-ARBA"/>
</dbReference>
<feature type="compositionally biased region" description="Low complexity" evidence="7">
    <location>
        <begin position="2210"/>
        <end position="2244"/>
    </location>
</feature>
<feature type="region of interest" description="Disordered" evidence="7">
    <location>
        <begin position="2205"/>
        <end position="2251"/>
    </location>
</feature>
<dbReference type="InterPro" id="IPR045110">
    <property type="entry name" value="XMAP215"/>
</dbReference>
<keyword evidence="8" id="KW-0812">Transmembrane</keyword>
<feature type="region of interest" description="Disordered" evidence="7">
    <location>
        <begin position="1318"/>
        <end position="1338"/>
    </location>
</feature>
<evidence type="ECO:0000256" key="8">
    <source>
        <dbReference type="SAM" id="Phobius"/>
    </source>
</evidence>
<evidence type="ECO:0000256" key="7">
    <source>
        <dbReference type="SAM" id="MobiDB-lite"/>
    </source>
</evidence>
<accession>A0A9W8TG94</accession>
<feature type="region of interest" description="Disordered" evidence="7">
    <location>
        <begin position="1243"/>
        <end position="1271"/>
    </location>
</feature>
<dbReference type="OrthoDB" id="205662at2759"/>
<evidence type="ECO:0000256" key="4">
    <source>
        <dbReference type="ARBA" id="ARBA00023212"/>
    </source>
</evidence>
<dbReference type="GO" id="GO:0051010">
    <property type="term" value="F:microtubule plus-end binding"/>
    <property type="evidence" value="ECO:0007669"/>
    <property type="project" value="InterPro"/>
</dbReference>
<feature type="compositionally biased region" description="Low complexity" evidence="7">
    <location>
        <begin position="708"/>
        <end position="735"/>
    </location>
</feature>
<keyword evidence="8" id="KW-1133">Transmembrane helix</keyword>
<feature type="repeat" description="HEAT" evidence="6">
    <location>
        <begin position="1551"/>
        <end position="1585"/>
    </location>
</feature>
<dbReference type="GO" id="GO:0051315">
    <property type="term" value="P:attachment of mitotic spindle microtubules to kinetochore"/>
    <property type="evidence" value="ECO:0007669"/>
    <property type="project" value="UniProtKB-ARBA"/>
</dbReference>
<feature type="compositionally biased region" description="Polar residues" evidence="7">
    <location>
        <begin position="1675"/>
        <end position="1690"/>
    </location>
</feature>
<feature type="compositionally biased region" description="Polar residues" evidence="7">
    <location>
        <begin position="1706"/>
        <end position="1716"/>
    </location>
</feature>
<evidence type="ECO:0000256" key="5">
    <source>
        <dbReference type="ARBA" id="ARBA00025722"/>
    </source>
</evidence>
<dbReference type="Pfam" id="PF21041">
    <property type="entry name" value="XMAP215_CLASP_TOG"/>
    <property type="match status" value="5"/>
</dbReference>
<dbReference type="FunFam" id="1.25.10.10:FF:000019">
    <property type="entry name" value="Cytoskeleton-associated protein 5"/>
    <property type="match status" value="1"/>
</dbReference>
<dbReference type="InterPro" id="IPR021133">
    <property type="entry name" value="HEAT_type_2"/>
</dbReference>
<feature type="domain" description="TOG" evidence="9">
    <location>
        <begin position="1009"/>
        <end position="1247"/>
    </location>
</feature>
<reference evidence="10" key="1">
    <citation type="submission" date="2022-07" db="EMBL/GenBank/DDBJ databases">
        <title>Genome Sequence of Agrocybe chaxingu.</title>
        <authorList>
            <person name="Buettner E."/>
        </authorList>
    </citation>
    <scope>NUCLEOTIDE SEQUENCE</scope>
    <source>
        <strain evidence="10">MP-N11</strain>
    </source>
</reference>
<gene>
    <name evidence="10" type="ORF">NLJ89_g694</name>
</gene>
<feature type="region of interest" description="Disordered" evidence="7">
    <location>
        <begin position="2948"/>
        <end position="2979"/>
    </location>
</feature>
<dbReference type="InterPro" id="IPR016024">
    <property type="entry name" value="ARM-type_fold"/>
</dbReference>
<dbReference type="InterPro" id="IPR011989">
    <property type="entry name" value="ARM-like"/>
</dbReference>
<organism evidence="10 11">
    <name type="scientific">Agrocybe chaxingu</name>
    <dbReference type="NCBI Taxonomy" id="84603"/>
    <lineage>
        <taxon>Eukaryota</taxon>
        <taxon>Fungi</taxon>
        <taxon>Dikarya</taxon>
        <taxon>Basidiomycota</taxon>
        <taxon>Agaricomycotina</taxon>
        <taxon>Agaricomycetes</taxon>
        <taxon>Agaricomycetidae</taxon>
        <taxon>Agaricales</taxon>
        <taxon>Agaricineae</taxon>
        <taxon>Strophariaceae</taxon>
        <taxon>Agrocybe</taxon>
    </lineage>
</organism>
<feature type="region of interest" description="Disordered" evidence="7">
    <location>
        <begin position="1647"/>
        <end position="1746"/>
    </location>
</feature>
<feature type="compositionally biased region" description="Basic and acidic residues" evidence="7">
    <location>
        <begin position="2958"/>
        <end position="2968"/>
    </location>
</feature>
<feature type="transmembrane region" description="Helical" evidence="8">
    <location>
        <begin position="2666"/>
        <end position="2690"/>
    </location>
</feature>
<feature type="compositionally biased region" description="Pro residues" evidence="7">
    <location>
        <begin position="691"/>
        <end position="707"/>
    </location>
</feature>
<dbReference type="EMBL" id="JANKHO010000029">
    <property type="protein sequence ID" value="KAJ3517153.1"/>
    <property type="molecule type" value="Genomic_DNA"/>
</dbReference>
<dbReference type="GO" id="GO:0005881">
    <property type="term" value="C:cytoplasmic microtubule"/>
    <property type="evidence" value="ECO:0007669"/>
    <property type="project" value="UniProtKB-ARBA"/>
</dbReference>
<sequence>MSKRSRRILEEIMPQIINGDDREQRAVACFTLARCIIAAEGSTPAAFQEAIPYLLMAESDFKKLEIYGSVKDVQYMLSIVYHNLDMDTERNNAAKRHADTDAHQRTLEFITFDEKIQEDFPTCISASSTPVPFTYRPPPHWRMDGPPPPEEDFTTLPISERLAHKNWKARVSGYESLIKTFENTASDNDPAFKPYINHGDLLKKIVTDANAVAQEKGIECLVALVRFAGETAAKTRDVVVPALVDKCLGSTRAGTKNQAIELVLQYIEVENGGAGVVNDLLIGLGAKQPKAVAGCIVALKEATRVFGTQAVPPPPILKALPKIFAHSDKTVRAEGTNLTLVLYQHIGSGIEPWLADLKPVQVKELKDSFEGLEKSGKGHKTLKAERLTRAQAREAATAVADSDVVTEEPEDMAPPDPRTLAEIVDIAPKLSPSLQTDLKSSKWKERKEALDNLSTLLTNTPRIKDAAEIPELAKSLASCIAKDANINCVMVAAKCLEDLAKGMMSSFAKYREAVMPLMLERLKERKANVTDAIGLALDAVFSATNLNDIIPDLDPFLKSKNPQVKEGTLKFLGRCLASATIPIQQAQVKPLAETLAALLEDGFEGARNESATCFGYLMKMVGERPLNATMDTVADIRKTKIKEAFEKATVKCKASGAPPPRAAAPPPAKKAPPSKAPAKVLHTPAQEDEPPPPPTKPKPVAKPPPKKPAVAAPPAAAAPKKALSSAASKTGSKAAPAVAGSLDTVKFKHTPEDADALAAELIPVSILADLGDANWKTRLAALDDTSAWLEKEIQSLDAEVLVRALAKKGWSEKNFQVSAKIYGILILLSQDCPSFGRSCIALSVAHLTEKLGDMKLKKPAGDALLAFAEKSSLQFVLGQAYEPLSKQKAPKVMADAITWINAALVDFGIAGLSLRALIEFLKTALQNSNPAVRTSATKALVTVKLFAGSSVKDLIEDLNPQLLNTITSEFDKVEGQSAPEPSRTSADLANMAIIPGDGKTGGGTDPLDDLFPRIDIDTLLKGNTILTDAKSDAWKTKKEALEGLQALLDQGSNKRLKPNMGEIGQVLKARVTDTNKAVQTLALDIVGRIATGMGKSFEKHSRLYALSVCTVLADQKAHIRNAALQTLIAIATACEGIDSLISGFSSALETTNPLQKATLFQWLVDWFKDHPPSSSLDLKAWVPFVVTSLDDRNADVRRGSQALLPVIIECAGFDYVMQQTGALKPASRASAVPLIQAARPAVNEMPSKPPPPTKPVPSLAPPAEVPESPVAAAMPETKPVSKLSGVRRKIPLGTSRPESRADSVDMPNKLAALGIKRSVPGSASTKQPSTPNPALPFSNLNIETKKTRLGKDTNRWINEGGPTRKDLAELLQSQMEPHTSKELVAKLFSHDHNAVNDHMSGLTIMTDFYVSALDADETIEKLSIANIDLPLKYLSIKIHEPQPNLISKCLDLVEAVIAFLRNVNYQLTDQEATCFVPTIIHKLGDAREPVRIRVQQILRNLPTVYAYSRVFSLLVEHGLKAKVAKTRQGTLDELSAILKKSGMGACEPSKALPAVAALISDKDPSVRKSALGTLSEVYTLVGEKVWSLVGPLSPKDKTQLEERLRRVPGPSRTENNAIPAPAPAIARLATSVPRPASPSVAAVSRIARPTSPAQPLRSASPALSQSRPESPMRPASSNSQAPTAIPSSPSKARPRSMLPSRLGRPRTNTHPSTNLQTHEEAPAPSATRVPEVQAAPPSKLQPVAPAFDDDAATIRATRSTRSDGSEDITLTISSILSADASRSVDALKRIQKILSVGPDEGPSSPRYRELAEHTEGLIETITLQMAHVFESPAELCLDENFRLAKHLIQTLNNFCDHSFLAESLTVEILTSLLEELTLRLLETDDSPVRKVKDLSRFINMIILRLFATGRRMSIFRALFALLLQIVKPFPSNGVLPDSQEARVAELVLKCVWKLARNIPQDLSEAMLDPVELFPAIEHFLQSVPPNEWRARATNKVPCGDMPLRTIKVIIQHIVAHYADDVYELLSASFDDPSATIVYPYVYRILNSSSTRANNEATTSKRNGNGADHYERPTSPASSRPQSPPETASVHSGHHPPSQRTSTSSSSVHGNGQYSPNVEEPDPDAQLLVIIGHISSETTGALHKEGITELHHFLKAYPHKRPRVEKLLESTGAAFRKYINRALASRAAEDQERDVAVANTLSKLEYNSTESRNGTRTTANGTTTSPEDPSTAPSDAAAPPSRPSAMEGSDQQDRLSRLHDIFQYRSSTPHLSVFTALRMSLLLKKDEKSISYDAAMLFWRTITQIFFREFLDPLLLSLEVYKETHRRVQFLTAAKSMDRKWVGFFARLMDSIPVARAADSAKAGAGRIWISPDDPCLVLGEGTKFLSEFKPRMQIMLPKTLNSAVAEVSEVISDTELHIKKEFGGESGKGTARIREKVAELRTEGIIGLDYQKLPYVDQQDMYRHVYQCLTMGGSIGGSHDRTDLLPLKAGVSIMALGAMANDPKCQVKIVPVGLSYFHAHRFRSRAVVEFGSALDVPPEYVEMFKQGGAQKREAVAGFLDLIYNGLKTVTIRAPDYDTLMLIQAVRRLYKTPGQHLTLGQVVDLNRKLLEGYVHFKDEPRVQKLRADVLKYNRLVRDLGLRDHQVPRAQKAGWKTLGLLTYRIGLLFFWTLLALPGTILNGPMFIIASIISRQKAKEALAASVVKIAGRDVLATWKILIALGITPVLYAFYAIVATMVVIRAHAPLKWKIATPFLVSTALPFMNYAALKFGEAGMDVLKSLPPLIVALAPGQQRSLDKLKAMRIHLANEVASLINDYGPKIYEDFDEARILVPSASAPPSSGSSGLWRRTSSTGAVDAQGLGLTHPMTWIDERLFGWSRSSKRGTSAWAGDDISRIHTPNDSDEEDAGDYDNVVGFLPTDGDSHIPQKSRSRQSSYADLQRLRMAPLSTQSRNTNHSHHQDDHDDHAAHRTRRASLSDRVPVSRIAAVSPEQPFDIATQDLNDEILHAKNK</sequence>
<comment type="caution">
    <text evidence="10">The sequence shown here is derived from an EMBL/GenBank/DDBJ whole genome shotgun (WGS) entry which is preliminary data.</text>
</comment>
<feature type="compositionally biased region" description="Polar residues" evidence="7">
    <location>
        <begin position="2926"/>
        <end position="2936"/>
    </location>
</feature>
<dbReference type="InterPro" id="IPR048491">
    <property type="entry name" value="XMAP215_CLASP_TOG"/>
</dbReference>
<dbReference type="InterPro" id="IPR034085">
    <property type="entry name" value="TOG"/>
</dbReference>
<feature type="compositionally biased region" description="Pro residues" evidence="7">
    <location>
        <begin position="657"/>
        <end position="670"/>
    </location>
</feature>
<dbReference type="FunFam" id="1.25.10.10:FF:000063">
    <property type="entry name" value="Putative cytoskeleton-associated protein 5"/>
    <property type="match status" value="1"/>
</dbReference>
<feature type="domain" description="TOG" evidence="9">
    <location>
        <begin position="746"/>
        <end position="979"/>
    </location>
</feature>
<evidence type="ECO:0000256" key="1">
    <source>
        <dbReference type="ARBA" id="ARBA00004245"/>
    </source>
</evidence>
<feature type="compositionally biased region" description="Polar residues" evidence="7">
    <location>
        <begin position="2050"/>
        <end position="2062"/>
    </location>
</feature>
<keyword evidence="2" id="KW-0963">Cytoplasm</keyword>
<dbReference type="PROSITE" id="PS50077">
    <property type="entry name" value="HEAT_REPEAT"/>
    <property type="match status" value="1"/>
</dbReference>
<feature type="domain" description="TOG" evidence="9">
    <location>
        <begin position="419"/>
        <end position="654"/>
    </location>
</feature>
<dbReference type="GO" id="GO:1990571">
    <property type="term" value="P:meiotic centromere clustering"/>
    <property type="evidence" value="ECO:0007669"/>
    <property type="project" value="UniProtKB-ARBA"/>
</dbReference>
<feature type="region of interest" description="Disordered" evidence="7">
    <location>
        <begin position="652"/>
        <end position="735"/>
    </location>
</feature>
<feature type="compositionally biased region" description="Polar residues" evidence="7">
    <location>
        <begin position="2074"/>
        <end position="2089"/>
    </location>
</feature>
<comment type="similarity">
    <text evidence="5">Belongs to the TOG/XMAP215 family.</text>
</comment>
<protein>
    <recommendedName>
        <fullName evidence="9">TOG domain-containing protein</fullName>
    </recommendedName>
</protein>
<evidence type="ECO:0000313" key="10">
    <source>
        <dbReference type="EMBL" id="KAJ3517153.1"/>
    </source>
</evidence>
<keyword evidence="8" id="KW-0472">Membrane</keyword>
<evidence type="ECO:0000256" key="6">
    <source>
        <dbReference type="PROSITE-ProRule" id="PRU00103"/>
    </source>
</evidence>
<dbReference type="SUPFAM" id="SSF48371">
    <property type="entry name" value="ARM repeat"/>
    <property type="match status" value="2"/>
</dbReference>
<feature type="domain" description="TOG" evidence="9">
    <location>
        <begin position="144"/>
        <end position="378"/>
    </location>
</feature>
<dbReference type="Proteomes" id="UP001148786">
    <property type="component" value="Unassembled WGS sequence"/>
</dbReference>
<dbReference type="FunFam" id="1.25.10.10:FF:000068">
    <property type="entry name" value="cytoskeleton-associated protein 5 isoform X1"/>
    <property type="match status" value="1"/>
</dbReference>
<dbReference type="Gene3D" id="1.25.10.10">
    <property type="entry name" value="Leucine-rich Repeat Variant"/>
    <property type="match status" value="5"/>
</dbReference>
<feature type="compositionally biased region" description="Pro residues" evidence="7">
    <location>
        <begin position="1247"/>
        <end position="1264"/>
    </location>
</feature>
<name>A0A9W8TG94_9AGAR</name>
<feature type="region of interest" description="Disordered" evidence="7">
    <location>
        <begin position="2884"/>
        <end position="2936"/>
    </location>
</feature>
<evidence type="ECO:0000259" key="9">
    <source>
        <dbReference type="SMART" id="SM01349"/>
    </source>
</evidence>
<dbReference type="GO" id="GO:0046785">
    <property type="term" value="P:microtubule polymerization"/>
    <property type="evidence" value="ECO:0007669"/>
    <property type="project" value="InterPro"/>
</dbReference>
<evidence type="ECO:0000256" key="2">
    <source>
        <dbReference type="ARBA" id="ARBA00022490"/>
    </source>
</evidence>
<dbReference type="GO" id="GO:0099070">
    <property type="term" value="C:static microtubule bundle"/>
    <property type="evidence" value="ECO:0007669"/>
    <property type="project" value="UniProtKB-ARBA"/>
</dbReference>
<dbReference type="GO" id="GO:0061863">
    <property type="term" value="F:microtubule plus end polymerase"/>
    <property type="evidence" value="ECO:0007669"/>
    <property type="project" value="InterPro"/>
</dbReference>
<feature type="domain" description="TOG" evidence="9">
    <location>
        <begin position="1369"/>
        <end position="1613"/>
    </location>
</feature>
<feature type="region of interest" description="Disordered" evidence="7">
    <location>
        <begin position="1597"/>
        <end position="1621"/>
    </location>
</feature>
<keyword evidence="4" id="KW-0206">Cytoskeleton</keyword>
<dbReference type="GO" id="GO:0051301">
    <property type="term" value="P:cell division"/>
    <property type="evidence" value="ECO:0007669"/>
    <property type="project" value="UniProtKB-KW"/>
</dbReference>
<dbReference type="PANTHER" id="PTHR12609">
    <property type="entry name" value="MICROTUBULE ASSOCIATED PROTEIN XMAP215"/>
    <property type="match status" value="1"/>
</dbReference>
<dbReference type="GO" id="GO:0000022">
    <property type="term" value="P:mitotic spindle elongation"/>
    <property type="evidence" value="ECO:0007669"/>
    <property type="project" value="UniProtKB-ARBA"/>
</dbReference>
<evidence type="ECO:0000256" key="3">
    <source>
        <dbReference type="ARBA" id="ARBA00022737"/>
    </source>
</evidence>
<dbReference type="SMART" id="SM01349">
    <property type="entry name" value="TOG"/>
    <property type="match status" value="5"/>
</dbReference>
<keyword evidence="11" id="KW-1185">Reference proteome</keyword>